<dbReference type="RefSeq" id="WP_089778636.1">
    <property type="nucleotide sequence ID" value="NZ_CABLRR010000002.1"/>
</dbReference>
<keyword evidence="1" id="KW-0472">Membrane</keyword>
<keyword evidence="1" id="KW-0812">Transmembrane</keyword>
<evidence type="ECO:0000313" key="2">
    <source>
        <dbReference type="EMBL" id="CQR50520.1"/>
    </source>
</evidence>
<evidence type="ECO:0008006" key="4">
    <source>
        <dbReference type="Google" id="ProtNLM"/>
    </source>
</evidence>
<accession>A0A0D6JSF4</accession>
<dbReference type="AlphaFoldDB" id="A0A0D6JSF4"/>
<sequence>MVSRQTLVVTGFVLAALPTAYLVELVTGQFVLSFFALLAVGVGAPSLLNDYLDSREGGQNGV</sequence>
<dbReference type="OrthoDB" id="289064at2157"/>
<feature type="transmembrane region" description="Helical" evidence="1">
    <location>
        <begin position="32"/>
        <end position="52"/>
    </location>
</feature>
<evidence type="ECO:0000313" key="3">
    <source>
        <dbReference type="Proteomes" id="UP000198902"/>
    </source>
</evidence>
<gene>
    <name evidence="2" type="ORF">BN996_02002</name>
</gene>
<dbReference type="InterPro" id="IPR058293">
    <property type="entry name" value="DUF7987"/>
</dbReference>
<protein>
    <recommendedName>
        <fullName evidence="4">1,4-dihydroxy-2-naphthoate octaprenyltransferase</fullName>
    </recommendedName>
</protein>
<dbReference type="EMBL" id="CSTE01000002">
    <property type="protein sequence ID" value="CQR50520.1"/>
    <property type="molecule type" value="Genomic_DNA"/>
</dbReference>
<keyword evidence="1" id="KW-1133">Transmembrane helix</keyword>
<name>A0A0D6JSF4_9EURY</name>
<dbReference type="Pfam" id="PF25949">
    <property type="entry name" value="DUF7987"/>
    <property type="match status" value="1"/>
</dbReference>
<proteinExistence type="predicted"/>
<dbReference type="Proteomes" id="UP000198902">
    <property type="component" value="Unassembled WGS sequence"/>
</dbReference>
<evidence type="ECO:0000256" key="1">
    <source>
        <dbReference type="SAM" id="Phobius"/>
    </source>
</evidence>
<organism evidence="2 3">
    <name type="scientific">Haloferax massiliensis</name>
    <dbReference type="NCBI Taxonomy" id="1476858"/>
    <lineage>
        <taxon>Archaea</taxon>
        <taxon>Methanobacteriati</taxon>
        <taxon>Methanobacteriota</taxon>
        <taxon>Stenosarchaea group</taxon>
        <taxon>Halobacteria</taxon>
        <taxon>Halobacteriales</taxon>
        <taxon>Haloferacaceae</taxon>
        <taxon>Haloferax</taxon>
    </lineage>
</organism>
<reference evidence="3" key="1">
    <citation type="submission" date="2015-03" db="EMBL/GenBank/DDBJ databases">
        <authorList>
            <person name="Urmite Genomes"/>
        </authorList>
    </citation>
    <scope>NUCLEOTIDE SEQUENCE [LARGE SCALE GENOMIC DNA]</scope>
    <source>
        <strain evidence="3">Arc-Hr</strain>
    </source>
</reference>
<keyword evidence="3" id="KW-1185">Reference proteome</keyword>